<dbReference type="Proteomes" id="UP000282837">
    <property type="component" value="Unassembled WGS sequence"/>
</dbReference>
<dbReference type="SUPFAM" id="SSF89796">
    <property type="entry name" value="CoA-transferase family III (CaiB/BaiF)"/>
    <property type="match status" value="1"/>
</dbReference>
<dbReference type="GO" id="GO:0008410">
    <property type="term" value="F:CoA-transferase activity"/>
    <property type="evidence" value="ECO:0007669"/>
    <property type="project" value="TreeGrafter"/>
</dbReference>
<comment type="caution">
    <text evidence="2">The sequence shown here is derived from an EMBL/GenBank/DDBJ whole genome shotgun (WGS) entry which is preliminary data.</text>
</comment>
<dbReference type="InterPro" id="IPR023606">
    <property type="entry name" value="CoA-Trfase_III_dom_1_sf"/>
</dbReference>
<evidence type="ECO:0000313" key="3">
    <source>
        <dbReference type="Proteomes" id="UP000282837"/>
    </source>
</evidence>
<organism evidence="2 3">
    <name type="scientific">Novosphingobium umbonatum</name>
    <dbReference type="NCBI Taxonomy" id="1908524"/>
    <lineage>
        <taxon>Bacteria</taxon>
        <taxon>Pseudomonadati</taxon>
        <taxon>Pseudomonadota</taxon>
        <taxon>Alphaproteobacteria</taxon>
        <taxon>Sphingomonadales</taxon>
        <taxon>Sphingomonadaceae</taxon>
        <taxon>Novosphingobium</taxon>
    </lineage>
</organism>
<dbReference type="AlphaFoldDB" id="A0A437NAG2"/>
<dbReference type="InterPro" id="IPR050483">
    <property type="entry name" value="CoA-transferase_III_domain"/>
</dbReference>
<dbReference type="InterPro" id="IPR003673">
    <property type="entry name" value="CoA-Trfase_fam_III"/>
</dbReference>
<gene>
    <name evidence="2" type="ORF">EOE18_02945</name>
</gene>
<evidence type="ECO:0000313" key="2">
    <source>
        <dbReference type="EMBL" id="RVU06933.1"/>
    </source>
</evidence>
<name>A0A437NAG2_9SPHN</name>
<dbReference type="InterPro" id="IPR044855">
    <property type="entry name" value="CoA-Trfase_III_dom3_sf"/>
</dbReference>
<evidence type="ECO:0000256" key="1">
    <source>
        <dbReference type="ARBA" id="ARBA00022679"/>
    </source>
</evidence>
<keyword evidence="3" id="KW-1185">Reference proteome</keyword>
<dbReference type="Gene3D" id="3.40.50.10540">
    <property type="entry name" value="Crotonobetainyl-coa:carnitine coa-transferase, domain 1"/>
    <property type="match status" value="1"/>
</dbReference>
<dbReference type="PANTHER" id="PTHR48207">
    <property type="entry name" value="SUCCINATE--HYDROXYMETHYLGLUTARATE COA-TRANSFERASE"/>
    <property type="match status" value="1"/>
</dbReference>
<keyword evidence="1 2" id="KW-0808">Transferase</keyword>
<dbReference type="OrthoDB" id="5720311at2"/>
<sequence length="392" mass="42283">MSQPTPLAGLRVIEFTHMVMGPALGHILASLGADVIRIEPMGGDNTRRLLGSGSGYFPMYNRGKQSICLDLKSEAGVGVARDLVLGADILVENFRPGALDRMGLSYEKMSEANPRLIYCSEKGFLPGPYESRTALDEVAQMMGGLAYMTGPPGRPLRAGSSVIDVTGAMFGVIGVLAALEERHRTGKGQKVVASLFETTAYLVGQHMAQFAVTGKPAAPMPARISAWAIYDVFETQDLPVFIGVVSDTLWEKFCKLLGFDELWADESLRANNQRVLARDRVLPQVREKIATFTRAQILERLEGTGIPFAPVSKPEELFDDPQLAVGGLEPVFLDDGRETKLPTVPLEMAGLRPGGETHLPQPGRDTRAVLEALGYEAETIENMIGSGAVGAL</sequence>
<dbReference type="RefSeq" id="WP_127706076.1">
    <property type="nucleotide sequence ID" value="NZ_SACO01000002.1"/>
</dbReference>
<dbReference type="Gene3D" id="3.30.1540.10">
    <property type="entry name" value="formyl-coa transferase, domain 3"/>
    <property type="match status" value="1"/>
</dbReference>
<dbReference type="EMBL" id="SACO01000002">
    <property type="protein sequence ID" value="RVU06933.1"/>
    <property type="molecule type" value="Genomic_DNA"/>
</dbReference>
<proteinExistence type="predicted"/>
<dbReference type="Pfam" id="PF02515">
    <property type="entry name" value="CoA_transf_3"/>
    <property type="match status" value="1"/>
</dbReference>
<dbReference type="PANTHER" id="PTHR48207:SF3">
    <property type="entry name" value="SUCCINATE--HYDROXYMETHYLGLUTARATE COA-TRANSFERASE"/>
    <property type="match status" value="1"/>
</dbReference>
<accession>A0A437NAG2</accession>
<protein>
    <submittedName>
        <fullName evidence="2">CoA transferase</fullName>
    </submittedName>
</protein>
<reference evidence="2 3" key="1">
    <citation type="submission" date="2019-01" db="EMBL/GenBank/DDBJ databases">
        <authorList>
            <person name="Chen W.-M."/>
        </authorList>
    </citation>
    <scope>NUCLEOTIDE SEQUENCE [LARGE SCALE GENOMIC DNA]</scope>
    <source>
        <strain evidence="2 3">FSY-9</strain>
    </source>
</reference>